<reference evidence="12" key="1">
    <citation type="submission" date="2022-06" db="EMBL/GenBank/DDBJ databases">
        <authorList>
            <person name="Berger JAMES D."/>
            <person name="Berger JAMES D."/>
        </authorList>
    </citation>
    <scope>NUCLEOTIDE SEQUENCE [LARGE SCALE GENOMIC DNA]</scope>
</reference>
<dbReference type="GO" id="GO:0008509">
    <property type="term" value="F:monoatomic anion transmembrane transporter activity"/>
    <property type="evidence" value="ECO:0007669"/>
    <property type="project" value="InterPro"/>
</dbReference>
<evidence type="ECO:0000256" key="7">
    <source>
        <dbReference type="ARBA" id="ARBA00023065"/>
    </source>
</evidence>
<keyword evidence="4" id="KW-1003">Cell membrane</keyword>
<evidence type="ECO:0000256" key="5">
    <source>
        <dbReference type="ARBA" id="ARBA00022692"/>
    </source>
</evidence>
<feature type="transmembrane region" description="Helical" evidence="9">
    <location>
        <begin position="841"/>
        <end position="866"/>
    </location>
</feature>
<evidence type="ECO:0000259" key="11">
    <source>
        <dbReference type="Pfam" id="PF07565"/>
    </source>
</evidence>
<dbReference type="PANTHER" id="PTHR11453">
    <property type="entry name" value="ANION EXCHANGE PROTEIN"/>
    <property type="match status" value="1"/>
</dbReference>
<comment type="subcellular location">
    <subcellularLocation>
        <location evidence="1">Cell membrane</location>
        <topology evidence="1">Multi-pass membrane protein</topology>
    </subcellularLocation>
</comment>
<dbReference type="PANTHER" id="PTHR11453:SF47">
    <property type="entry name" value="ANION EXCHANGE PROTEIN"/>
    <property type="match status" value="1"/>
</dbReference>
<evidence type="ECO:0000256" key="8">
    <source>
        <dbReference type="ARBA" id="ARBA00023136"/>
    </source>
</evidence>
<keyword evidence="3" id="KW-0813">Transport</keyword>
<feature type="transmembrane region" description="Helical" evidence="9">
    <location>
        <begin position="718"/>
        <end position="739"/>
    </location>
</feature>
<feature type="domain" description="Bicarbonate transporter-like transmembrane" evidence="10">
    <location>
        <begin position="626"/>
        <end position="934"/>
    </location>
</feature>
<proteinExistence type="inferred from homology"/>
<evidence type="ECO:0000256" key="1">
    <source>
        <dbReference type="ARBA" id="ARBA00004651"/>
    </source>
</evidence>
<feature type="transmembrane region" description="Helical" evidence="9">
    <location>
        <begin position="549"/>
        <end position="569"/>
    </location>
</feature>
<name>A0AA85ETD4_9TREM</name>
<dbReference type="Gene3D" id="1.10.287.570">
    <property type="entry name" value="Helical hairpin bin"/>
    <property type="match status" value="1"/>
</dbReference>
<reference evidence="13" key="2">
    <citation type="submission" date="2023-11" db="UniProtKB">
        <authorList>
            <consortium name="WormBaseParasite"/>
        </authorList>
    </citation>
    <scope>IDENTIFICATION</scope>
</reference>
<dbReference type="InterPro" id="IPR003020">
    <property type="entry name" value="HCO3_transpt_euk"/>
</dbReference>
<dbReference type="GO" id="GO:0005452">
    <property type="term" value="F:solute:inorganic anion antiporter activity"/>
    <property type="evidence" value="ECO:0007669"/>
    <property type="project" value="InterPro"/>
</dbReference>
<evidence type="ECO:0008006" key="14">
    <source>
        <dbReference type="Google" id="ProtNLM"/>
    </source>
</evidence>
<evidence type="ECO:0000256" key="2">
    <source>
        <dbReference type="ARBA" id="ARBA00010993"/>
    </source>
</evidence>
<keyword evidence="6 9" id="KW-1133">Transmembrane helix</keyword>
<dbReference type="GO" id="GO:0005886">
    <property type="term" value="C:plasma membrane"/>
    <property type="evidence" value="ECO:0007669"/>
    <property type="project" value="UniProtKB-SubCell"/>
</dbReference>
<dbReference type="Proteomes" id="UP000050792">
    <property type="component" value="Unassembled WGS sequence"/>
</dbReference>
<dbReference type="WBParaSite" id="SRDH1_23810.3">
    <property type="protein sequence ID" value="SRDH1_23810.3"/>
    <property type="gene ID" value="SRDH1_23810"/>
</dbReference>
<keyword evidence="8 9" id="KW-0472">Membrane</keyword>
<feature type="transmembrane region" description="Helical" evidence="9">
    <location>
        <begin position="913"/>
        <end position="931"/>
    </location>
</feature>
<feature type="transmembrane region" description="Helical" evidence="9">
    <location>
        <begin position="887"/>
        <end position="907"/>
    </location>
</feature>
<sequence length="1026" mass="115682">MPRNTILYVVEEEHSGGSDNREGYKLSFHTGSYPTQMFIELQELVPRVDGGLQFNESIFKMPVAAHFRVLWLETARWVNFEENFNEVEQRFTEAHVPPMKFSCINSFRDKLQQNLKIIQTDALTLGQALDEVAKYALSQNCIQGNEQYDVLRAILFAERWHPEVKGHISDAAEFDQYWAGTLPEGINPLSLGSREQGSSSLTKALSIHNECQHPYHRYNQPLTNCLSSGSEACTVICGLIEFLKSPILVLLRLNKTIQRSCISEVDIPVRFIFIYIGPQNDELNYAELARIFAVMMTNDTFRLCVYDSISVDDIIKGIDNFMQDSFVMPLSRHYNANALAGMTRQIEAYRKETVCERDGDRRPKGSFAVRKLTEQSQNNLVNGSYVPSSLNLKQQTDNIIKPDNDKLPIPSNEIDTPKISKRKLFLRDFCPPFIELSRGIRPWIKRMPGDYKDAIKKENFSIVFGSVLFIYFVNLSPSITFAALLNTQVDPSYTVTLTLLAVGVFLIIFTILSGQPLAIIGISAPMYIVESSLVSVSRSTGVDFKQLRFWSAFYCSIFGFIFVGCNISGIAKHIRRSVEEVYNSFIGFFFLLKALFTMFLLIPAKPKDNTPMSRMAYYQKLAVAGVTLFLAFIMLQFCLILAQLKRGNYFRRNIRKLLGALNVPLGMLLITGLERIFFKGYNLPTVNIPPSNQVNASTWVNPPDFSRLQDYSRAAPTLIHGTSIAIGVALAIIIFTEAALNGLTAMKNKAVKPNIFVMDLVLLQIIFPIISGITGWPFMSGTTVRTLSNLVALVKMDQSPAPGMPHKIVGTVEQRVSGVFVGILVALSIFLGSILSNIPLAALYGMFLYMGVMGLRDLTFVLRICSLMKRRKHWEDWECVRGLPSRHILVFSLIQAAVVLILVSLNIISDFTVANYVGLIFPIVILIYGLIREFALPKWEWLALYLHQLDRKYKLHPSVMRKPPSTVRNLSTIHKESVGSFASGGLTVTSQLKTNNFIEYIHDQETASYSDISEHEDGVVRRTWAT</sequence>
<organism evidence="12 13">
    <name type="scientific">Schistosoma rodhaini</name>
    <dbReference type="NCBI Taxonomy" id="6188"/>
    <lineage>
        <taxon>Eukaryota</taxon>
        <taxon>Metazoa</taxon>
        <taxon>Spiralia</taxon>
        <taxon>Lophotrochozoa</taxon>
        <taxon>Platyhelminthes</taxon>
        <taxon>Trematoda</taxon>
        <taxon>Digenea</taxon>
        <taxon>Strigeidida</taxon>
        <taxon>Schistosomatoidea</taxon>
        <taxon>Schistosomatidae</taxon>
        <taxon>Schistosoma</taxon>
    </lineage>
</organism>
<feature type="transmembrane region" description="Helical" evidence="9">
    <location>
        <begin position="497"/>
        <end position="529"/>
    </location>
</feature>
<evidence type="ECO:0000256" key="3">
    <source>
        <dbReference type="ARBA" id="ARBA00022448"/>
    </source>
</evidence>
<keyword evidence="7" id="KW-0406">Ion transport</keyword>
<feature type="domain" description="Bicarbonate transporter-like transmembrane" evidence="10">
    <location>
        <begin position="440"/>
        <end position="609"/>
    </location>
</feature>
<dbReference type="GO" id="GO:0050801">
    <property type="term" value="P:monoatomic ion homeostasis"/>
    <property type="evidence" value="ECO:0007669"/>
    <property type="project" value="TreeGrafter"/>
</dbReference>
<evidence type="ECO:0000313" key="13">
    <source>
        <dbReference type="WBParaSite" id="SRDH1_23810.3"/>
    </source>
</evidence>
<evidence type="ECO:0000256" key="6">
    <source>
        <dbReference type="ARBA" id="ARBA00022989"/>
    </source>
</evidence>
<evidence type="ECO:0000313" key="12">
    <source>
        <dbReference type="Proteomes" id="UP000050792"/>
    </source>
</evidence>
<dbReference type="Pfam" id="PF07565">
    <property type="entry name" value="Band_3_cyto"/>
    <property type="match status" value="1"/>
</dbReference>
<feature type="transmembrane region" description="Helical" evidence="9">
    <location>
        <begin position="581"/>
        <end position="602"/>
    </location>
</feature>
<feature type="transmembrane region" description="Helical" evidence="9">
    <location>
        <begin position="462"/>
        <end position="485"/>
    </location>
</feature>
<dbReference type="AlphaFoldDB" id="A0AA85ETD4"/>
<dbReference type="GO" id="GO:0015701">
    <property type="term" value="P:bicarbonate transport"/>
    <property type="evidence" value="ECO:0007669"/>
    <property type="project" value="TreeGrafter"/>
</dbReference>
<comment type="similarity">
    <text evidence="2">Belongs to the anion exchanger (TC 2.A.31) family.</text>
</comment>
<protein>
    <recommendedName>
        <fullName evidence="14">Band 3 cytoplasmic domain-containing protein</fullName>
    </recommendedName>
</protein>
<evidence type="ECO:0000256" key="4">
    <source>
        <dbReference type="ARBA" id="ARBA00022475"/>
    </source>
</evidence>
<feature type="transmembrane region" description="Helical" evidence="9">
    <location>
        <begin position="622"/>
        <end position="642"/>
    </location>
</feature>
<dbReference type="InterPro" id="IPR011531">
    <property type="entry name" value="HCO3_transpt-like_TM_dom"/>
</dbReference>
<accession>A0AA85ETD4</accession>
<feature type="transmembrane region" description="Helical" evidence="9">
    <location>
        <begin position="751"/>
        <end position="770"/>
    </location>
</feature>
<dbReference type="InterPro" id="IPR013769">
    <property type="entry name" value="Band3_cytoplasmic_dom"/>
</dbReference>
<dbReference type="Pfam" id="PF00955">
    <property type="entry name" value="HCO3_cotransp"/>
    <property type="match status" value="2"/>
</dbReference>
<feature type="transmembrane region" description="Helical" evidence="9">
    <location>
        <begin position="815"/>
        <end position="835"/>
    </location>
</feature>
<dbReference type="Gene3D" id="3.40.930.10">
    <property type="entry name" value="Mannitol-specific EII, Chain A"/>
    <property type="match status" value="1"/>
</dbReference>
<dbReference type="InterPro" id="IPR016152">
    <property type="entry name" value="PTrfase/Anion_transptr"/>
</dbReference>
<evidence type="ECO:0000256" key="9">
    <source>
        <dbReference type="SAM" id="Phobius"/>
    </source>
</evidence>
<dbReference type="SUPFAM" id="SSF55804">
    <property type="entry name" value="Phoshotransferase/anion transport protein"/>
    <property type="match status" value="1"/>
</dbReference>
<keyword evidence="5 9" id="KW-0812">Transmembrane</keyword>
<evidence type="ECO:0000259" key="10">
    <source>
        <dbReference type="Pfam" id="PF00955"/>
    </source>
</evidence>
<keyword evidence="12" id="KW-1185">Reference proteome</keyword>
<feature type="domain" description="Band 3 cytoplasmic" evidence="11">
    <location>
        <begin position="70"/>
        <end position="329"/>
    </location>
</feature>